<dbReference type="Proteomes" id="UP000647339">
    <property type="component" value="Unassembled WGS sequence"/>
</dbReference>
<evidence type="ECO:0000313" key="1">
    <source>
        <dbReference type="EMBL" id="GGF45429.1"/>
    </source>
</evidence>
<organism evidence="1 2">
    <name type="scientific">Echinicola rosea</name>
    <dbReference type="NCBI Taxonomy" id="1807691"/>
    <lineage>
        <taxon>Bacteria</taxon>
        <taxon>Pseudomonadati</taxon>
        <taxon>Bacteroidota</taxon>
        <taxon>Cytophagia</taxon>
        <taxon>Cytophagales</taxon>
        <taxon>Cyclobacteriaceae</taxon>
        <taxon>Echinicola</taxon>
    </lineage>
</organism>
<evidence type="ECO:0000313" key="2">
    <source>
        <dbReference type="Proteomes" id="UP000647339"/>
    </source>
</evidence>
<keyword evidence="2" id="KW-1185">Reference proteome</keyword>
<name>A0ABQ1VBE1_9BACT</name>
<gene>
    <name evidence="1" type="ORF">GCM10011339_37390</name>
</gene>
<sequence>MSREYKLAAMHVEIKDKSSEVVLHLKTIYNSLGNKKKIIKKDLKKHIAEIQVLNGRFVNELI</sequence>
<reference evidence="2" key="1">
    <citation type="journal article" date="2019" name="Int. J. Syst. Evol. Microbiol.">
        <title>The Global Catalogue of Microorganisms (GCM) 10K type strain sequencing project: providing services to taxonomists for standard genome sequencing and annotation.</title>
        <authorList>
            <consortium name="The Broad Institute Genomics Platform"/>
            <consortium name="The Broad Institute Genome Sequencing Center for Infectious Disease"/>
            <person name="Wu L."/>
            <person name="Ma J."/>
        </authorList>
    </citation>
    <scope>NUCLEOTIDE SEQUENCE [LARGE SCALE GENOMIC DNA]</scope>
    <source>
        <strain evidence="2">CGMCC 1.15407</strain>
    </source>
</reference>
<dbReference type="EMBL" id="BMIU01000023">
    <property type="protein sequence ID" value="GGF45429.1"/>
    <property type="molecule type" value="Genomic_DNA"/>
</dbReference>
<accession>A0ABQ1VBE1</accession>
<protein>
    <submittedName>
        <fullName evidence="1">Uncharacterized protein</fullName>
    </submittedName>
</protein>
<proteinExistence type="predicted"/>
<comment type="caution">
    <text evidence="1">The sequence shown here is derived from an EMBL/GenBank/DDBJ whole genome shotgun (WGS) entry which is preliminary data.</text>
</comment>